<keyword evidence="2" id="KW-0378">Hydrolase</keyword>
<keyword evidence="2" id="KW-0645">Protease</keyword>
<dbReference type="Pfam" id="PF13439">
    <property type="entry name" value="Glyco_transf_4"/>
    <property type="match status" value="1"/>
</dbReference>
<dbReference type="AlphaFoldDB" id="A0A193GLM9"/>
<dbReference type="GO" id="GO:0004177">
    <property type="term" value="F:aminopeptidase activity"/>
    <property type="evidence" value="ECO:0007669"/>
    <property type="project" value="UniProtKB-KW"/>
</dbReference>
<dbReference type="PANTHER" id="PTHR12526:SF635">
    <property type="entry name" value="GLYCOSYL TRANSFERASE GROUP 1"/>
    <property type="match status" value="1"/>
</dbReference>
<keyword evidence="3" id="KW-1185">Reference proteome</keyword>
<dbReference type="InterPro" id="IPR028098">
    <property type="entry name" value="Glyco_trans_4-like_N"/>
</dbReference>
<dbReference type="SUPFAM" id="SSF53756">
    <property type="entry name" value="UDP-Glycosyltransferase/glycogen phosphorylase"/>
    <property type="match status" value="1"/>
</dbReference>
<evidence type="ECO:0000313" key="3">
    <source>
        <dbReference type="Proteomes" id="UP000091926"/>
    </source>
</evidence>
<dbReference type="Proteomes" id="UP000091926">
    <property type="component" value="Chromosome"/>
</dbReference>
<keyword evidence="2" id="KW-0031">Aminopeptidase</keyword>
<dbReference type="CDD" id="cd03801">
    <property type="entry name" value="GT4_PimA-like"/>
    <property type="match status" value="1"/>
</dbReference>
<gene>
    <name evidence="2" type="ORF">BAU07_13215</name>
</gene>
<feature type="domain" description="Glycosyltransferase subfamily 4-like N-terminal" evidence="1">
    <location>
        <begin position="14"/>
        <end position="167"/>
    </location>
</feature>
<dbReference type="KEGG" id="bfz:BAU07_13215"/>
<reference evidence="2 3" key="1">
    <citation type="submission" date="2016-06" db="EMBL/GenBank/DDBJ databases">
        <title>Complete genome sequences of Bordetella bronchialis and Bordetella flabilis.</title>
        <authorList>
            <person name="LiPuma J.J."/>
            <person name="Spilker T."/>
        </authorList>
    </citation>
    <scope>NUCLEOTIDE SEQUENCE [LARGE SCALE GENOMIC DNA]</scope>
    <source>
        <strain evidence="2 3">AU10664</strain>
    </source>
</reference>
<sequence length="384" mass="41840">MKILYTNFHCASGVGGHTAYVARLASALAQRHSVSIAAPSGSALQRIGRGLPGVQTYTQEFPSRLYRLPAAVRQLNGLLRAQRYDIVHVNGSSDHRLVLLASLTLRKRPKIVLTKHNDHRISGPSAWVRILAGTDHVIAVCDHVKRKLARSPYARRGVTRVFNGIDTRGFTPAAEATRPALRVKYFQSEMPGRIVLGSNAGTSDYKGWMYMVRAVAGLPPAERDRFHVAVAGGRLCAADLDEVRALNMQEHFTYVGDLDDVRPFLAAIDVGFVLSHRIETISFACREMMACGKPVVVTSQSGLPENITAGIDGWVVPPRSVGEITEVLKSLLSGAKDTTRMGAAARSKAVREFGIEPFIAGTEHVYLGLMNPLPGILQLYDPRG</sequence>
<dbReference type="Pfam" id="PF13692">
    <property type="entry name" value="Glyco_trans_1_4"/>
    <property type="match status" value="1"/>
</dbReference>
<dbReference type="STRING" id="463014.BAU07_13215"/>
<dbReference type="PANTHER" id="PTHR12526">
    <property type="entry name" value="GLYCOSYLTRANSFERASE"/>
    <property type="match status" value="1"/>
</dbReference>
<protein>
    <submittedName>
        <fullName evidence="2">Aminopeptidase</fullName>
    </submittedName>
</protein>
<name>A0A193GLM9_9BORD</name>
<organism evidence="2 3">
    <name type="scientific">Bordetella flabilis</name>
    <dbReference type="NCBI Taxonomy" id="463014"/>
    <lineage>
        <taxon>Bacteria</taxon>
        <taxon>Pseudomonadati</taxon>
        <taxon>Pseudomonadota</taxon>
        <taxon>Betaproteobacteria</taxon>
        <taxon>Burkholderiales</taxon>
        <taxon>Alcaligenaceae</taxon>
        <taxon>Bordetella</taxon>
    </lineage>
</organism>
<evidence type="ECO:0000259" key="1">
    <source>
        <dbReference type="Pfam" id="PF13439"/>
    </source>
</evidence>
<proteinExistence type="predicted"/>
<dbReference type="EMBL" id="CP016172">
    <property type="protein sequence ID" value="ANN80473.1"/>
    <property type="molecule type" value="Genomic_DNA"/>
</dbReference>
<dbReference type="GO" id="GO:0016757">
    <property type="term" value="F:glycosyltransferase activity"/>
    <property type="evidence" value="ECO:0007669"/>
    <property type="project" value="TreeGrafter"/>
</dbReference>
<dbReference type="OrthoDB" id="9062832at2"/>
<accession>A0A193GLM9</accession>
<evidence type="ECO:0000313" key="2">
    <source>
        <dbReference type="EMBL" id="ANN80473.1"/>
    </source>
</evidence>
<dbReference type="Gene3D" id="3.40.50.2000">
    <property type="entry name" value="Glycogen Phosphorylase B"/>
    <property type="match status" value="2"/>
</dbReference>